<organism evidence="1 2">
    <name type="scientific">Photobacterium damselae</name>
    <dbReference type="NCBI Taxonomy" id="38293"/>
    <lineage>
        <taxon>Bacteria</taxon>
        <taxon>Pseudomonadati</taxon>
        <taxon>Pseudomonadota</taxon>
        <taxon>Gammaproteobacteria</taxon>
        <taxon>Vibrionales</taxon>
        <taxon>Vibrionaceae</taxon>
        <taxon>Photobacterium</taxon>
    </lineage>
</organism>
<dbReference type="EMBL" id="PYMM01000001">
    <property type="protein sequence ID" value="PSU19152.1"/>
    <property type="molecule type" value="Genomic_DNA"/>
</dbReference>
<dbReference type="Gene3D" id="3.10.620.30">
    <property type="match status" value="1"/>
</dbReference>
<evidence type="ECO:0000313" key="2">
    <source>
        <dbReference type="Proteomes" id="UP000241404"/>
    </source>
</evidence>
<proteinExistence type="predicted"/>
<evidence type="ECO:0000313" key="1">
    <source>
        <dbReference type="EMBL" id="PSU19152.1"/>
    </source>
</evidence>
<gene>
    <name evidence="1" type="ORF">CTM90_00115</name>
</gene>
<sequence length="216" mass="24566">MCVFFLSVITQVSALTDREQAQIKKIQHFYGVRAGKRAVAWRNVIDSSASLPTQQKLIHINNFFNQFKFVDDISLWGKADYWATPQEFVGAGAGDCEDFSIAKYMALRAAGVPDAKLRLIYVKALNLDQFHMVVAYYPTPSSVPEILDNLDGTIKLATQRKDLLPIYSFNGSKLWLMKQQGRGQLAGKASRLSLWNDLRHRSQKTTLHRPRINFDE</sequence>
<dbReference type="AlphaFoldDB" id="A0ABD6XCG2"/>
<comment type="caution">
    <text evidence="1">The sequence shown here is derived from an EMBL/GenBank/DDBJ whole genome shotgun (WGS) entry which is preliminary data.</text>
</comment>
<reference evidence="1 2" key="1">
    <citation type="submission" date="2018-03" db="EMBL/GenBank/DDBJ databases">
        <title>Whole genome sequencing of Histamine producing bacteria.</title>
        <authorList>
            <person name="Butler K."/>
        </authorList>
    </citation>
    <scope>NUCLEOTIDE SEQUENCE [LARGE SCALE GENOMIC DNA]</scope>
    <source>
        <strain evidence="1 2">BT-6</strain>
    </source>
</reference>
<name>A0ABD6XCG2_PHODM</name>
<dbReference type="InterPro" id="IPR038765">
    <property type="entry name" value="Papain-like_cys_pep_sf"/>
</dbReference>
<dbReference type="GO" id="GO:0016779">
    <property type="term" value="F:nucleotidyltransferase activity"/>
    <property type="evidence" value="ECO:0007669"/>
    <property type="project" value="UniProtKB-KW"/>
</dbReference>
<accession>A0ABD6XCG2</accession>
<dbReference type="Proteomes" id="UP000241404">
    <property type="component" value="Unassembled WGS sequence"/>
</dbReference>
<keyword evidence="1" id="KW-0808">Transferase</keyword>
<dbReference type="PANTHER" id="PTHR39327">
    <property type="match status" value="1"/>
</dbReference>
<dbReference type="SUPFAM" id="SSF54001">
    <property type="entry name" value="Cysteine proteinases"/>
    <property type="match status" value="1"/>
</dbReference>
<dbReference type="InterPro" id="IPR010319">
    <property type="entry name" value="Transglutaminase-like_Cys_pept"/>
</dbReference>
<protein>
    <submittedName>
        <fullName evidence="1">Sulfate adenylyltransferase</fullName>
    </submittedName>
</protein>
<keyword evidence="1" id="KW-0548">Nucleotidyltransferase</keyword>
<dbReference type="PANTHER" id="PTHR39327:SF1">
    <property type="entry name" value="BLR5470 PROTEIN"/>
    <property type="match status" value="1"/>
</dbReference>
<dbReference type="RefSeq" id="WP_107200370.1">
    <property type="nucleotide sequence ID" value="NZ_JADQAR010000015.1"/>
</dbReference>
<dbReference type="Pfam" id="PF06035">
    <property type="entry name" value="Peptidase_C93"/>
    <property type="match status" value="1"/>
</dbReference>